<evidence type="ECO:0000259" key="8">
    <source>
        <dbReference type="PROSITE" id="PS50928"/>
    </source>
</evidence>
<dbReference type="PROSITE" id="PS50928">
    <property type="entry name" value="ABC_TM1"/>
    <property type="match status" value="1"/>
</dbReference>
<evidence type="ECO:0000256" key="3">
    <source>
        <dbReference type="ARBA" id="ARBA00022475"/>
    </source>
</evidence>
<dbReference type="OrthoDB" id="5174895at2"/>
<protein>
    <submittedName>
        <fullName evidence="9">Sugar ABC transporter permease</fullName>
    </submittedName>
</protein>
<keyword evidence="6 7" id="KW-0472">Membrane</keyword>
<name>A0A6B8RSK4_9BACL</name>
<dbReference type="SUPFAM" id="SSF161098">
    <property type="entry name" value="MetI-like"/>
    <property type="match status" value="1"/>
</dbReference>
<comment type="subcellular location">
    <subcellularLocation>
        <location evidence="1 7">Cell membrane</location>
        <topology evidence="1 7">Multi-pass membrane protein</topology>
    </subcellularLocation>
</comment>
<evidence type="ECO:0000256" key="1">
    <source>
        <dbReference type="ARBA" id="ARBA00004651"/>
    </source>
</evidence>
<dbReference type="CDD" id="cd06261">
    <property type="entry name" value="TM_PBP2"/>
    <property type="match status" value="1"/>
</dbReference>
<dbReference type="GO" id="GO:0005886">
    <property type="term" value="C:plasma membrane"/>
    <property type="evidence" value="ECO:0007669"/>
    <property type="project" value="UniProtKB-SubCell"/>
</dbReference>
<accession>A0A6B8RSK4</accession>
<evidence type="ECO:0000256" key="4">
    <source>
        <dbReference type="ARBA" id="ARBA00022692"/>
    </source>
</evidence>
<proteinExistence type="inferred from homology"/>
<feature type="transmembrane region" description="Helical" evidence="7">
    <location>
        <begin position="202"/>
        <end position="222"/>
    </location>
</feature>
<keyword evidence="2 7" id="KW-0813">Transport</keyword>
<dbReference type="PANTHER" id="PTHR30193:SF37">
    <property type="entry name" value="INNER MEMBRANE ABC TRANSPORTER PERMEASE PROTEIN YCJO"/>
    <property type="match status" value="1"/>
</dbReference>
<evidence type="ECO:0000256" key="2">
    <source>
        <dbReference type="ARBA" id="ARBA00022448"/>
    </source>
</evidence>
<feature type="transmembrane region" description="Helical" evidence="7">
    <location>
        <begin position="258"/>
        <end position="281"/>
    </location>
</feature>
<keyword evidence="3" id="KW-1003">Cell membrane</keyword>
<evidence type="ECO:0000256" key="6">
    <source>
        <dbReference type="ARBA" id="ARBA00023136"/>
    </source>
</evidence>
<organism evidence="9 10">
    <name type="scientific">Paenibacillus psychroresistens</name>
    <dbReference type="NCBI Taxonomy" id="1778678"/>
    <lineage>
        <taxon>Bacteria</taxon>
        <taxon>Bacillati</taxon>
        <taxon>Bacillota</taxon>
        <taxon>Bacilli</taxon>
        <taxon>Bacillales</taxon>
        <taxon>Paenibacillaceae</taxon>
        <taxon>Paenibacillus</taxon>
    </lineage>
</organism>
<dbReference type="InterPro" id="IPR000515">
    <property type="entry name" value="MetI-like"/>
</dbReference>
<dbReference type="GO" id="GO:0055085">
    <property type="term" value="P:transmembrane transport"/>
    <property type="evidence" value="ECO:0007669"/>
    <property type="project" value="InterPro"/>
</dbReference>
<sequence>MNTKKIYSAKFLILALLFYSILVVLPSFIGIFYSFTDWNSMNSVIHFIGLDNYKEIFFSDDSYMPFVWRSINFGIITTVCKALIGLALALLLNSGLKSQSVLRAVFFMPVTISPLIIGLLFIAILNPTNGLVNGFFHGIGLDFLAKPWLADPKWSFLSVMSVEVWRYAGFNMAIFLAGMQMIPKSDYEAASLDGAGAWAKFIHITLPYLLPSIAINTIFNLINGLKVFDIVFALTHGGPGRSTEVMNTMIFKTYSSGLYGLSTAMGVVMFLLIMIIAFTVLKLLTRKEEAF</sequence>
<dbReference type="Gene3D" id="1.10.3720.10">
    <property type="entry name" value="MetI-like"/>
    <property type="match status" value="1"/>
</dbReference>
<feature type="transmembrane region" description="Helical" evidence="7">
    <location>
        <begin position="104"/>
        <end position="125"/>
    </location>
</feature>
<dbReference type="EMBL" id="CP034235">
    <property type="protein sequence ID" value="QGQ99410.1"/>
    <property type="molecule type" value="Genomic_DNA"/>
</dbReference>
<dbReference type="PANTHER" id="PTHR30193">
    <property type="entry name" value="ABC TRANSPORTER PERMEASE PROTEIN"/>
    <property type="match status" value="1"/>
</dbReference>
<feature type="transmembrane region" description="Helical" evidence="7">
    <location>
        <begin position="12"/>
        <end position="35"/>
    </location>
</feature>
<keyword evidence="10" id="KW-1185">Reference proteome</keyword>
<dbReference type="KEGG" id="ppsc:EHS13_33390"/>
<dbReference type="InterPro" id="IPR035906">
    <property type="entry name" value="MetI-like_sf"/>
</dbReference>
<keyword evidence="4 7" id="KW-0812">Transmembrane</keyword>
<evidence type="ECO:0000256" key="7">
    <source>
        <dbReference type="RuleBase" id="RU363032"/>
    </source>
</evidence>
<dbReference type="AlphaFoldDB" id="A0A6B8RSK4"/>
<evidence type="ECO:0000256" key="5">
    <source>
        <dbReference type="ARBA" id="ARBA00022989"/>
    </source>
</evidence>
<gene>
    <name evidence="9" type="ORF">EHS13_33390</name>
</gene>
<evidence type="ECO:0000313" key="9">
    <source>
        <dbReference type="EMBL" id="QGQ99410.1"/>
    </source>
</evidence>
<evidence type="ECO:0000313" key="10">
    <source>
        <dbReference type="Proteomes" id="UP000426246"/>
    </source>
</evidence>
<comment type="similarity">
    <text evidence="7">Belongs to the binding-protein-dependent transport system permease family.</text>
</comment>
<keyword evidence="5 7" id="KW-1133">Transmembrane helix</keyword>
<feature type="transmembrane region" description="Helical" evidence="7">
    <location>
        <begin position="71"/>
        <end position="92"/>
    </location>
</feature>
<dbReference type="Pfam" id="PF00528">
    <property type="entry name" value="BPD_transp_1"/>
    <property type="match status" value="1"/>
</dbReference>
<dbReference type="Proteomes" id="UP000426246">
    <property type="component" value="Chromosome"/>
</dbReference>
<reference evidence="10" key="1">
    <citation type="submission" date="2018-11" db="EMBL/GenBank/DDBJ databases">
        <title>Complete genome sequence of Paenibacillus sp. ML311-T8.</title>
        <authorList>
            <person name="Nam Y.-D."/>
            <person name="Kang J."/>
            <person name="Chung W.-H."/>
            <person name="Park Y.S."/>
        </authorList>
    </citation>
    <scope>NUCLEOTIDE SEQUENCE [LARGE SCALE GENOMIC DNA]</scope>
    <source>
        <strain evidence="10">ML311-T8</strain>
    </source>
</reference>
<dbReference type="RefSeq" id="WP_155704574.1">
    <property type="nucleotide sequence ID" value="NZ_CP034235.1"/>
</dbReference>
<feature type="domain" description="ABC transmembrane type-1" evidence="8">
    <location>
        <begin position="67"/>
        <end position="280"/>
    </location>
</feature>
<dbReference type="InterPro" id="IPR051393">
    <property type="entry name" value="ABC_transporter_permease"/>
</dbReference>